<comment type="caution">
    <text evidence="1">The sequence shown here is derived from an EMBL/GenBank/DDBJ whole genome shotgun (WGS) entry which is preliminary data.</text>
</comment>
<dbReference type="InterPro" id="IPR043128">
    <property type="entry name" value="Rev_trsase/Diguanyl_cyclase"/>
</dbReference>
<accession>A0A417YDH6</accession>
<evidence type="ECO:0000313" key="1">
    <source>
        <dbReference type="EMBL" id="RHW30669.1"/>
    </source>
</evidence>
<protein>
    <recommendedName>
        <fullName evidence="3">GGDEF domain-containing protein</fullName>
    </recommendedName>
</protein>
<organism evidence="1 2">
    <name type="scientific">Oceanobacillus profundus</name>
    <dbReference type="NCBI Taxonomy" id="372463"/>
    <lineage>
        <taxon>Bacteria</taxon>
        <taxon>Bacillati</taxon>
        <taxon>Bacillota</taxon>
        <taxon>Bacilli</taxon>
        <taxon>Bacillales</taxon>
        <taxon>Bacillaceae</taxon>
        <taxon>Oceanobacillus</taxon>
    </lineage>
</organism>
<dbReference type="OrthoDB" id="4986073at2"/>
<dbReference type="Proteomes" id="UP000285456">
    <property type="component" value="Unassembled WGS sequence"/>
</dbReference>
<evidence type="ECO:0000313" key="2">
    <source>
        <dbReference type="Proteomes" id="UP000285456"/>
    </source>
</evidence>
<reference evidence="1 2" key="1">
    <citation type="journal article" date="2007" name="Int. J. Syst. Evol. Microbiol.">
        <title>Oceanobacillus profundus sp. nov., isolated from a deep-sea sediment core.</title>
        <authorList>
            <person name="Kim Y.G."/>
            <person name="Choi D.H."/>
            <person name="Hyun S."/>
            <person name="Cho B.C."/>
        </authorList>
    </citation>
    <scope>NUCLEOTIDE SEQUENCE [LARGE SCALE GENOMIC DNA]</scope>
    <source>
        <strain evidence="1 2">DSM 18246</strain>
    </source>
</reference>
<sequence>MKVRIGVIGPADSVNQIMTVAKEFSDTSIVPFTYESLEEIDEILRNNKNQFDQWFFSGIMNFSYAMEHTLLPMDHAIYPDMNGSAFLGTLLEAQLDEDKVYKKISIDTIENEEIDKLLSFYQLHSMIYNNIPFQGYEHNEKQIAFHEELYEKGKSEVAITFIRSTYIALKEKGIPVYRVMPSYLSIEQSFRLLIQRALSSRYKNAQLAVIGCNVVFNTNEEAMYYSFKMKHKELELRKTLLFLTEKINGSLMQLGDGLFFIFTTRGEIDDQFEVAIFEIMEDVKVQENIQLTISIGFGETVSQAEDHVRLGFHQLETEKSTSIIIVDEDQSITKKNADNETIAFKTMELDEEWQEKIRHSGVSPSIVSKIRAYSRKYNRYEFTASDVARWLKSTERNGRRIVSLLEKAAITEQCGEVQSNVRGRPKKVFRFCALK</sequence>
<proteinExistence type="predicted"/>
<name>A0A417YDH6_9BACI</name>
<gene>
    <name evidence="1" type="ORF">D1B32_16275</name>
</gene>
<dbReference type="Gene3D" id="3.30.70.270">
    <property type="match status" value="1"/>
</dbReference>
<evidence type="ECO:0008006" key="3">
    <source>
        <dbReference type="Google" id="ProtNLM"/>
    </source>
</evidence>
<dbReference type="AlphaFoldDB" id="A0A417YDH6"/>
<dbReference type="EMBL" id="QWEH01000012">
    <property type="protein sequence ID" value="RHW30669.1"/>
    <property type="molecule type" value="Genomic_DNA"/>
</dbReference>
<dbReference type="RefSeq" id="WP_118889916.1">
    <property type="nucleotide sequence ID" value="NZ_JAUOPF010000021.1"/>
</dbReference>
<keyword evidence="2" id="KW-1185">Reference proteome</keyword>